<accession>A0A2P2LR35</accession>
<proteinExistence type="predicted"/>
<dbReference type="AlphaFoldDB" id="A0A2P2LR35"/>
<evidence type="ECO:0000313" key="1">
    <source>
        <dbReference type="EMBL" id="MBX20432.1"/>
    </source>
</evidence>
<reference evidence="1" key="1">
    <citation type="submission" date="2018-02" db="EMBL/GenBank/DDBJ databases">
        <title>Rhizophora mucronata_Transcriptome.</title>
        <authorList>
            <person name="Meera S.P."/>
            <person name="Sreeshan A."/>
            <person name="Augustine A."/>
        </authorList>
    </citation>
    <scope>NUCLEOTIDE SEQUENCE</scope>
    <source>
        <tissue evidence="1">Leaf</tissue>
    </source>
</reference>
<sequence length="50" mass="5854">MDMVIPRQVKVTSWKETGDAMTLQMMIHHLETSAPTAHHKISKNDFRIYK</sequence>
<name>A0A2P2LR35_RHIMU</name>
<organism evidence="1">
    <name type="scientific">Rhizophora mucronata</name>
    <name type="common">Asiatic mangrove</name>
    <dbReference type="NCBI Taxonomy" id="61149"/>
    <lineage>
        <taxon>Eukaryota</taxon>
        <taxon>Viridiplantae</taxon>
        <taxon>Streptophyta</taxon>
        <taxon>Embryophyta</taxon>
        <taxon>Tracheophyta</taxon>
        <taxon>Spermatophyta</taxon>
        <taxon>Magnoliopsida</taxon>
        <taxon>eudicotyledons</taxon>
        <taxon>Gunneridae</taxon>
        <taxon>Pentapetalae</taxon>
        <taxon>rosids</taxon>
        <taxon>fabids</taxon>
        <taxon>Malpighiales</taxon>
        <taxon>Rhizophoraceae</taxon>
        <taxon>Rhizophora</taxon>
    </lineage>
</organism>
<protein>
    <submittedName>
        <fullName evidence="1">GRAS24 protein</fullName>
    </submittedName>
</protein>
<dbReference type="EMBL" id="GGEC01039948">
    <property type="protein sequence ID" value="MBX20432.1"/>
    <property type="molecule type" value="Transcribed_RNA"/>
</dbReference>